<evidence type="ECO:0000256" key="14">
    <source>
        <dbReference type="RuleBase" id="RU364088"/>
    </source>
</evidence>
<evidence type="ECO:0000256" key="10">
    <source>
        <dbReference type="ARBA" id="ARBA00022840"/>
    </source>
</evidence>
<evidence type="ECO:0000256" key="5">
    <source>
        <dbReference type="ARBA" id="ARBA00022553"/>
    </source>
</evidence>
<dbReference type="InterPro" id="IPR003660">
    <property type="entry name" value="HAMP_dom"/>
</dbReference>
<dbReference type="PANTHER" id="PTHR45436:SF15">
    <property type="entry name" value="SENSOR HISTIDINE KINASE CUSS"/>
    <property type="match status" value="1"/>
</dbReference>
<evidence type="ECO:0000256" key="13">
    <source>
        <dbReference type="ARBA" id="ARBA00023136"/>
    </source>
</evidence>
<evidence type="ECO:0000256" key="2">
    <source>
        <dbReference type="ARBA" id="ARBA00004429"/>
    </source>
</evidence>
<evidence type="ECO:0000256" key="7">
    <source>
        <dbReference type="ARBA" id="ARBA00022692"/>
    </source>
</evidence>
<dbReference type="PRINTS" id="PR00344">
    <property type="entry name" value="BCTRLSENSOR"/>
</dbReference>
<dbReference type="Gene3D" id="3.30.565.10">
    <property type="entry name" value="Histidine kinase-like ATPase, C-terminal domain"/>
    <property type="match status" value="1"/>
</dbReference>
<dbReference type="InterPro" id="IPR006290">
    <property type="entry name" value="CztS_silS_copS"/>
</dbReference>
<comment type="caution">
    <text evidence="17">The sequence shown here is derived from an EMBL/GenBank/DDBJ whole genome shotgun (WGS) entry which is preliminary data.</text>
</comment>
<evidence type="ECO:0000256" key="6">
    <source>
        <dbReference type="ARBA" id="ARBA00022679"/>
    </source>
</evidence>
<dbReference type="InterPro" id="IPR036890">
    <property type="entry name" value="HATPase_C_sf"/>
</dbReference>
<dbReference type="CDD" id="cd06225">
    <property type="entry name" value="HAMP"/>
    <property type="match status" value="1"/>
</dbReference>
<dbReference type="InterPro" id="IPR036097">
    <property type="entry name" value="HisK_dim/P_sf"/>
</dbReference>
<evidence type="ECO:0000256" key="4">
    <source>
        <dbReference type="ARBA" id="ARBA00022519"/>
    </source>
</evidence>
<dbReference type="Gene3D" id="1.10.287.130">
    <property type="match status" value="1"/>
</dbReference>
<feature type="domain" description="Histidine kinase" evidence="15">
    <location>
        <begin position="237"/>
        <end position="450"/>
    </location>
</feature>
<keyword evidence="8 14" id="KW-0547">Nucleotide-binding</keyword>
<keyword evidence="12 14" id="KW-0902">Two-component regulatory system</keyword>
<keyword evidence="5" id="KW-0597">Phosphoprotein</keyword>
<evidence type="ECO:0000256" key="11">
    <source>
        <dbReference type="ARBA" id="ARBA00022989"/>
    </source>
</evidence>
<organism evidence="17 18">
    <name type="scientific">Hydrogenophaga laconesensis</name>
    <dbReference type="NCBI Taxonomy" id="1805971"/>
    <lineage>
        <taxon>Bacteria</taxon>
        <taxon>Pseudomonadati</taxon>
        <taxon>Pseudomonadota</taxon>
        <taxon>Betaproteobacteria</taxon>
        <taxon>Burkholderiales</taxon>
        <taxon>Comamonadaceae</taxon>
        <taxon>Hydrogenophaga</taxon>
    </lineage>
</organism>
<dbReference type="SMART" id="SM00304">
    <property type="entry name" value="HAMP"/>
    <property type="match status" value="1"/>
</dbReference>
<dbReference type="PANTHER" id="PTHR45436">
    <property type="entry name" value="SENSOR HISTIDINE KINASE YKOH"/>
    <property type="match status" value="1"/>
</dbReference>
<dbReference type="InterPro" id="IPR003594">
    <property type="entry name" value="HATPase_dom"/>
</dbReference>
<dbReference type="EMBL" id="JAVDWE010000020">
    <property type="protein sequence ID" value="MDR7097174.1"/>
    <property type="molecule type" value="Genomic_DNA"/>
</dbReference>
<dbReference type="InterPro" id="IPR004358">
    <property type="entry name" value="Sig_transdc_His_kin-like_C"/>
</dbReference>
<proteinExistence type="predicted"/>
<dbReference type="SUPFAM" id="SSF55874">
    <property type="entry name" value="ATPase domain of HSP90 chaperone/DNA topoisomerase II/histidine kinase"/>
    <property type="match status" value="1"/>
</dbReference>
<evidence type="ECO:0000259" key="16">
    <source>
        <dbReference type="PROSITE" id="PS50885"/>
    </source>
</evidence>
<dbReference type="CDD" id="cd00082">
    <property type="entry name" value="HisKA"/>
    <property type="match status" value="1"/>
</dbReference>
<name>A0ABU1VIA5_9BURK</name>
<dbReference type="InterPro" id="IPR048590">
    <property type="entry name" value="CusS-like_sensor"/>
</dbReference>
<evidence type="ECO:0000256" key="8">
    <source>
        <dbReference type="ARBA" id="ARBA00022741"/>
    </source>
</evidence>
<keyword evidence="3 14" id="KW-1003">Cell membrane</keyword>
<comment type="catalytic activity">
    <reaction evidence="1 14">
        <text>ATP + protein L-histidine = ADP + protein N-phospho-L-histidine.</text>
        <dbReference type="EC" id="2.7.13.3"/>
    </reaction>
</comment>
<comment type="subcellular location">
    <subcellularLocation>
        <location evidence="2">Cell inner membrane</location>
        <topology evidence="2">Multi-pass membrane protein</topology>
    </subcellularLocation>
</comment>
<dbReference type="GO" id="GO:0004673">
    <property type="term" value="F:protein histidine kinase activity"/>
    <property type="evidence" value="ECO:0007669"/>
    <property type="project" value="UniProtKB-EC"/>
</dbReference>
<comment type="function">
    <text evidence="14">Member of a two-component regulatory system.</text>
</comment>
<dbReference type="PROSITE" id="PS50109">
    <property type="entry name" value="HIS_KIN"/>
    <property type="match status" value="1"/>
</dbReference>
<dbReference type="Proteomes" id="UP001265550">
    <property type="component" value="Unassembled WGS sequence"/>
</dbReference>
<dbReference type="Gene3D" id="6.10.340.10">
    <property type="match status" value="1"/>
</dbReference>
<dbReference type="InterPro" id="IPR050428">
    <property type="entry name" value="TCS_sensor_his_kinase"/>
</dbReference>
<dbReference type="InterPro" id="IPR005467">
    <property type="entry name" value="His_kinase_dom"/>
</dbReference>
<dbReference type="SUPFAM" id="SSF47384">
    <property type="entry name" value="Homodimeric domain of signal transducing histidine kinase"/>
    <property type="match status" value="1"/>
</dbReference>
<dbReference type="SUPFAM" id="SSF158472">
    <property type="entry name" value="HAMP domain-like"/>
    <property type="match status" value="1"/>
</dbReference>
<dbReference type="Pfam" id="PF21085">
    <property type="entry name" value="CusS"/>
    <property type="match status" value="1"/>
</dbReference>
<keyword evidence="4 14" id="KW-0997">Cell inner membrane</keyword>
<dbReference type="SMART" id="SM00387">
    <property type="entry name" value="HATPase_c"/>
    <property type="match status" value="1"/>
</dbReference>
<keyword evidence="13 14" id="KW-0472">Membrane</keyword>
<dbReference type="Pfam" id="PF02518">
    <property type="entry name" value="HATPase_c"/>
    <property type="match status" value="1"/>
</dbReference>
<evidence type="ECO:0000256" key="1">
    <source>
        <dbReference type="ARBA" id="ARBA00000085"/>
    </source>
</evidence>
<dbReference type="RefSeq" id="WP_310309639.1">
    <property type="nucleotide sequence ID" value="NZ_JAVDWE010000020.1"/>
</dbReference>
<evidence type="ECO:0000313" key="18">
    <source>
        <dbReference type="Proteomes" id="UP001265550"/>
    </source>
</evidence>
<dbReference type="NCBIfam" id="TIGR01386">
    <property type="entry name" value="cztS_silS_copS"/>
    <property type="match status" value="1"/>
</dbReference>
<sequence length="454" mass="49800">MTARLTILFACVLAVVLAGFSWLVFRETSSRFHELDELLLQGKVQLVAEAARNSRSEEELRGWLATSMPGHAGLYIKVLSDTGDLFEHRDLQLPVGLAEEFAGAGEAKDWRRTAHSFHAKRFEVSLGGDVSKKLSVIAAVDTRQHTDFLDVLSMKTLGYVCFAVMVGTMLGWLASRGGLQPLTTMRARAEQINANKLSERISAQSWPKEMRELANSLNGLLDRLQSDFDRLSAFSANLAHEMRTPVSNLLTVAQVTLAQSRTSDEYRSTIETISEELQDQARTISDMLFLARTENMHALPSVQLVKLDVESQSLVDFYDVTASEKALNFAVRGSARVHGDRLMIRRAISNLLSNAVKYAQPASTIEISINTAEGKVSLAITNRGEEIPVASQASLFDRFVRLSSPSVKDAGGLGLGLAITKAIMRAHHGQVKLSSLAGANTFVLEFEKVVSPSH</sequence>
<evidence type="ECO:0000259" key="15">
    <source>
        <dbReference type="PROSITE" id="PS50109"/>
    </source>
</evidence>
<evidence type="ECO:0000256" key="3">
    <source>
        <dbReference type="ARBA" id="ARBA00022475"/>
    </source>
</evidence>
<keyword evidence="6 14" id="KW-0808">Transferase</keyword>
<dbReference type="InterPro" id="IPR003661">
    <property type="entry name" value="HisK_dim/P_dom"/>
</dbReference>
<feature type="transmembrane region" description="Helical" evidence="14">
    <location>
        <begin position="156"/>
        <end position="175"/>
    </location>
</feature>
<keyword evidence="11 14" id="KW-1133">Transmembrane helix</keyword>
<evidence type="ECO:0000256" key="12">
    <source>
        <dbReference type="ARBA" id="ARBA00023012"/>
    </source>
</evidence>
<keyword evidence="18" id="KW-1185">Reference proteome</keyword>
<reference evidence="17 18" key="1">
    <citation type="submission" date="2023-07" db="EMBL/GenBank/DDBJ databases">
        <title>Sorghum-associated microbial communities from plants grown in Nebraska, USA.</title>
        <authorList>
            <person name="Schachtman D."/>
        </authorList>
    </citation>
    <scope>NUCLEOTIDE SEQUENCE [LARGE SCALE GENOMIC DNA]</scope>
    <source>
        <strain evidence="17 18">BE240</strain>
    </source>
</reference>
<feature type="domain" description="HAMP" evidence="16">
    <location>
        <begin position="176"/>
        <end position="229"/>
    </location>
</feature>
<dbReference type="SMART" id="SM00388">
    <property type="entry name" value="HisKA"/>
    <property type="match status" value="1"/>
</dbReference>
<dbReference type="PROSITE" id="PS50885">
    <property type="entry name" value="HAMP"/>
    <property type="match status" value="1"/>
</dbReference>
<dbReference type="Pfam" id="PF00512">
    <property type="entry name" value="HisKA"/>
    <property type="match status" value="1"/>
</dbReference>
<dbReference type="EC" id="2.7.13.3" evidence="14"/>
<evidence type="ECO:0000256" key="9">
    <source>
        <dbReference type="ARBA" id="ARBA00022777"/>
    </source>
</evidence>
<gene>
    <name evidence="17" type="ORF">J2X09_004948</name>
</gene>
<keyword evidence="7 14" id="KW-0812">Transmembrane</keyword>
<protein>
    <recommendedName>
        <fullName evidence="14">Sensor protein</fullName>
        <ecNumber evidence="14">2.7.13.3</ecNumber>
    </recommendedName>
</protein>
<evidence type="ECO:0000313" key="17">
    <source>
        <dbReference type="EMBL" id="MDR7097174.1"/>
    </source>
</evidence>
<keyword evidence="9 14" id="KW-0418">Kinase</keyword>
<accession>A0ABU1VIA5</accession>
<keyword evidence="10 14" id="KW-0067">ATP-binding</keyword>